<dbReference type="GO" id="GO:0005524">
    <property type="term" value="F:ATP binding"/>
    <property type="evidence" value="ECO:0007669"/>
    <property type="project" value="UniProtKB-KW"/>
</dbReference>
<dbReference type="Pfam" id="PF00005">
    <property type="entry name" value="ABC_tran"/>
    <property type="match status" value="1"/>
</dbReference>
<dbReference type="Proteomes" id="UP000181901">
    <property type="component" value="Unassembled WGS sequence"/>
</dbReference>
<proteinExistence type="predicted"/>
<feature type="domain" description="ABC transporter" evidence="3">
    <location>
        <begin position="3"/>
        <end position="217"/>
    </location>
</feature>
<evidence type="ECO:0000313" key="5">
    <source>
        <dbReference type="Proteomes" id="UP000181901"/>
    </source>
</evidence>
<accession>A0A1J5MUV4</accession>
<dbReference type="InterPro" id="IPR027417">
    <property type="entry name" value="P-loop_NTPase"/>
</dbReference>
<keyword evidence="1" id="KW-0547">Nucleotide-binding</keyword>
<dbReference type="PANTHER" id="PTHR43423:SF1">
    <property type="entry name" value="ABC TRANSPORTER I FAMILY MEMBER 17"/>
    <property type="match status" value="1"/>
</dbReference>
<gene>
    <name evidence="4" type="primary">ybbL</name>
    <name evidence="4" type="ORF">BerOc1_02313</name>
</gene>
<organism evidence="4 5">
    <name type="scientific">Pseudodesulfovibrio hydrargyri</name>
    <dbReference type="NCBI Taxonomy" id="2125990"/>
    <lineage>
        <taxon>Bacteria</taxon>
        <taxon>Pseudomonadati</taxon>
        <taxon>Thermodesulfobacteriota</taxon>
        <taxon>Desulfovibrionia</taxon>
        <taxon>Desulfovibrionales</taxon>
        <taxon>Desulfovibrionaceae</taxon>
    </lineage>
</organism>
<name>A0A1J5MUV4_9BACT</name>
<evidence type="ECO:0000256" key="1">
    <source>
        <dbReference type="ARBA" id="ARBA00022741"/>
    </source>
</evidence>
<dbReference type="RefSeq" id="WP_071545825.1">
    <property type="nucleotide sequence ID" value="NZ_LKAQ01000004.1"/>
</dbReference>
<keyword evidence="5" id="KW-1185">Reference proteome</keyword>
<dbReference type="AlphaFoldDB" id="A0A1J5MUV4"/>
<dbReference type="OrthoDB" id="9809450at2"/>
<keyword evidence="2 4" id="KW-0067">ATP-binding</keyword>
<dbReference type="GO" id="GO:0016887">
    <property type="term" value="F:ATP hydrolysis activity"/>
    <property type="evidence" value="ECO:0007669"/>
    <property type="project" value="InterPro"/>
</dbReference>
<evidence type="ECO:0000313" key="4">
    <source>
        <dbReference type="EMBL" id="OIQ50382.1"/>
    </source>
</evidence>
<sequence>MSLALERVSFAYPDGPSILEDASLILVPGGYHLLRGPSGAGKSTLLRLLCRLEEARSGTITFKGAPIDAIPPAELRRCVAYVQQLPTLLPGTVRDNLLLPFSFKANARLTPPSDVEMAAQLSGFLLDGVTLDSRADKLSVGQAQRVCLTRSLLLSPEAVLLDEPTASLDAHSARVVLDRTRGLAQSGVTVVMISHSETVPEGVTHFITLEDRRLALA</sequence>
<protein>
    <submittedName>
        <fullName evidence="4">Putative ABC transporter ATP-binding protein YbbL</fullName>
    </submittedName>
</protein>
<dbReference type="SMART" id="SM00382">
    <property type="entry name" value="AAA"/>
    <property type="match status" value="1"/>
</dbReference>
<comment type="caution">
    <text evidence="4">The sequence shown here is derived from an EMBL/GenBank/DDBJ whole genome shotgun (WGS) entry which is preliminary data.</text>
</comment>
<dbReference type="Gene3D" id="3.40.50.300">
    <property type="entry name" value="P-loop containing nucleotide triphosphate hydrolases"/>
    <property type="match status" value="1"/>
</dbReference>
<dbReference type="EMBL" id="LKAQ01000004">
    <property type="protein sequence ID" value="OIQ50382.1"/>
    <property type="molecule type" value="Genomic_DNA"/>
</dbReference>
<evidence type="ECO:0000256" key="2">
    <source>
        <dbReference type="ARBA" id="ARBA00022840"/>
    </source>
</evidence>
<evidence type="ECO:0000259" key="3">
    <source>
        <dbReference type="PROSITE" id="PS50893"/>
    </source>
</evidence>
<dbReference type="InterPro" id="IPR003439">
    <property type="entry name" value="ABC_transporter-like_ATP-bd"/>
</dbReference>
<dbReference type="SUPFAM" id="SSF52540">
    <property type="entry name" value="P-loop containing nucleoside triphosphate hydrolases"/>
    <property type="match status" value="1"/>
</dbReference>
<reference evidence="4 5" key="1">
    <citation type="submission" date="2015-09" db="EMBL/GenBank/DDBJ databases">
        <title>Genome of Desulfovibrio dechloracetivorans BerOc1, a mercury methylating strain isolated from highly hydrocarbons and metals contaminated coastal sediments.</title>
        <authorList>
            <person name="Goni Urriza M."/>
            <person name="Gassie C."/>
            <person name="Bouchez O."/>
            <person name="Klopp C."/>
            <person name="Ranchou-Peyruse A."/>
            <person name="Remy G."/>
        </authorList>
    </citation>
    <scope>NUCLEOTIDE SEQUENCE [LARGE SCALE GENOMIC DNA]</scope>
    <source>
        <strain evidence="4 5">BerOc1</strain>
    </source>
</reference>
<dbReference type="CDD" id="cd03228">
    <property type="entry name" value="ABCC_MRP_Like"/>
    <property type="match status" value="1"/>
</dbReference>
<dbReference type="PANTHER" id="PTHR43423">
    <property type="entry name" value="ABC TRANSPORTER I FAMILY MEMBER 17"/>
    <property type="match status" value="1"/>
</dbReference>
<dbReference type="PROSITE" id="PS50893">
    <property type="entry name" value="ABC_TRANSPORTER_2"/>
    <property type="match status" value="1"/>
</dbReference>
<dbReference type="InterPro" id="IPR003593">
    <property type="entry name" value="AAA+_ATPase"/>
</dbReference>